<keyword evidence="2" id="KW-0576">Peroxisome</keyword>
<dbReference type="CDD" id="cd06558">
    <property type="entry name" value="crotonase-like"/>
    <property type="match status" value="1"/>
</dbReference>
<evidence type="ECO:0000256" key="1">
    <source>
        <dbReference type="ARBA" id="ARBA00004275"/>
    </source>
</evidence>
<gene>
    <name evidence="5" type="ORF">EAH78_18785</name>
</gene>
<dbReference type="Pfam" id="PF00378">
    <property type="entry name" value="ECH_1"/>
    <property type="match status" value="1"/>
</dbReference>
<dbReference type="PANTHER" id="PTHR43684">
    <property type="match status" value="1"/>
</dbReference>
<comment type="caution">
    <text evidence="5">The sequence shown here is derived from an EMBL/GenBank/DDBJ whole genome shotgun (WGS) entry which is preliminary data.</text>
</comment>
<dbReference type="InterPro" id="IPR029045">
    <property type="entry name" value="ClpP/crotonase-like_dom_sf"/>
</dbReference>
<dbReference type="RefSeq" id="WP_140668840.1">
    <property type="nucleotide sequence ID" value="NZ_RCZE01000008.1"/>
</dbReference>
<dbReference type="InterPro" id="IPR001753">
    <property type="entry name" value="Enoyl-CoA_hydra/iso"/>
</dbReference>
<dbReference type="PANTHER" id="PTHR43684:SF1">
    <property type="entry name" value="ENOYL-COA DELTA ISOMERASE 2"/>
    <property type="match status" value="1"/>
</dbReference>
<name>A0A502HRW4_9PSED</name>
<dbReference type="AlphaFoldDB" id="A0A502HRW4"/>
<dbReference type="GO" id="GO:0004165">
    <property type="term" value="F:delta(3)-delta(2)-enoyl-CoA isomerase activity"/>
    <property type="evidence" value="ECO:0007669"/>
    <property type="project" value="UniProtKB-ARBA"/>
</dbReference>
<comment type="similarity">
    <text evidence="4">Belongs to the enoyl-CoA hydratase/isomerase family.</text>
</comment>
<evidence type="ECO:0000256" key="2">
    <source>
        <dbReference type="ARBA" id="ARBA00023140"/>
    </source>
</evidence>
<organism evidence="5 6">
    <name type="scientific">Pseudomonas arsenicoxydans</name>
    <dbReference type="NCBI Taxonomy" id="702115"/>
    <lineage>
        <taxon>Bacteria</taxon>
        <taxon>Pseudomonadati</taxon>
        <taxon>Pseudomonadota</taxon>
        <taxon>Gammaproteobacteria</taxon>
        <taxon>Pseudomonadales</taxon>
        <taxon>Pseudomonadaceae</taxon>
        <taxon>Pseudomonas</taxon>
    </lineage>
</organism>
<sequence>MSENFESNVANGVLHLVFTSEDGLNTMDDRWLQSLEAILRHSIDDRAVRAILLSARGSAFCAGANFLGMRTSVLNQYFTGSPLANLIDCLANFPKPIVAAVHGKAIGGGATLLLHCDLVVAAADAQFRLPFTSLGAVPELASSYLLPRAAGSKLANELLLLGKLFDAHKAQRAGFVNEVVPAGEQLALARQWAEQLAALAPTSVQTSKRLLREAQQEGLAKAIASEGAALVASLNHGELQEAVAAFLEKRRPDFSKFH</sequence>
<dbReference type="InterPro" id="IPR051053">
    <property type="entry name" value="ECH/Chromodomain_protein"/>
</dbReference>
<comment type="subcellular location">
    <subcellularLocation>
        <location evidence="1">Peroxisome</location>
    </subcellularLocation>
</comment>
<reference evidence="5 6" key="1">
    <citation type="journal article" date="2019" name="Environ. Microbiol.">
        <title>Species interactions and distinct microbial communities in high Arctic permafrost affected cryosols are associated with the CH4 and CO2 gas fluxes.</title>
        <authorList>
            <person name="Altshuler I."/>
            <person name="Hamel J."/>
            <person name="Turney S."/>
            <person name="Magnuson E."/>
            <person name="Levesque R."/>
            <person name="Greer C."/>
            <person name="Whyte L.G."/>
        </authorList>
    </citation>
    <scope>NUCLEOTIDE SEQUENCE [LARGE SCALE GENOMIC DNA]</scope>
    <source>
        <strain evidence="5 6">E3</strain>
    </source>
</reference>
<protein>
    <submittedName>
        <fullName evidence="5">Enoyl-CoA hydratase</fullName>
    </submittedName>
</protein>
<dbReference type="PROSITE" id="PS00166">
    <property type="entry name" value="ENOYL_COA_HYDRATASE"/>
    <property type="match status" value="1"/>
</dbReference>
<evidence type="ECO:0000256" key="4">
    <source>
        <dbReference type="RuleBase" id="RU003707"/>
    </source>
</evidence>
<evidence type="ECO:0000313" key="6">
    <source>
        <dbReference type="Proteomes" id="UP000317933"/>
    </source>
</evidence>
<dbReference type="InterPro" id="IPR018376">
    <property type="entry name" value="Enoyl-CoA_hyd/isom_CS"/>
</dbReference>
<proteinExistence type="inferred from homology"/>
<dbReference type="EMBL" id="RCZE01000008">
    <property type="protein sequence ID" value="TPG76404.1"/>
    <property type="molecule type" value="Genomic_DNA"/>
</dbReference>
<keyword evidence="3" id="KW-0413">Isomerase</keyword>
<dbReference type="SUPFAM" id="SSF52096">
    <property type="entry name" value="ClpP/crotonase"/>
    <property type="match status" value="1"/>
</dbReference>
<evidence type="ECO:0000313" key="5">
    <source>
        <dbReference type="EMBL" id="TPG76404.1"/>
    </source>
</evidence>
<evidence type="ECO:0000256" key="3">
    <source>
        <dbReference type="ARBA" id="ARBA00023235"/>
    </source>
</evidence>
<dbReference type="Gene3D" id="3.90.226.10">
    <property type="entry name" value="2-enoyl-CoA Hydratase, Chain A, domain 1"/>
    <property type="match status" value="1"/>
</dbReference>
<accession>A0A502HRW4</accession>
<dbReference type="Proteomes" id="UP000317933">
    <property type="component" value="Unassembled WGS sequence"/>
</dbReference>